<dbReference type="NCBIfam" id="NF008592">
    <property type="entry name" value="PRK11559.1"/>
    <property type="match status" value="1"/>
</dbReference>
<dbReference type="InterPro" id="IPR029154">
    <property type="entry name" value="HIBADH-like_NADP-bd"/>
</dbReference>
<dbReference type="NCBIfam" id="TIGR01505">
    <property type="entry name" value="tartro_sem_red"/>
    <property type="match status" value="1"/>
</dbReference>
<keyword evidence="2 7" id="KW-0560">Oxidoreductase</keyword>
<dbReference type="InterPro" id="IPR002204">
    <property type="entry name" value="3-OH-isobutyrate_DH-rel_CS"/>
</dbReference>
<dbReference type="GO" id="GO:0046487">
    <property type="term" value="P:glyoxylate metabolic process"/>
    <property type="evidence" value="ECO:0007669"/>
    <property type="project" value="InterPro"/>
</dbReference>
<dbReference type="Proteomes" id="UP000659630">
    <property type="component" value="Unassembled WGS sequence"/>
</dbReference>
<dbReference type="GO" id="GO:0046395">
    <property type="term" value="P:carboxylic acid catabolic process"/>
    <property type="evidence" value="ECO:0007669"/>
    <property type="project" value="UniProtKB-ARBA"/>
</dbReference>
<dbReference type="FunFam" id="3.40.50.720:FF:000071">
    <property type="entry name" value="2-hydroxy-3-oxopropionate reductase"/>
    <property type="match status" value="1"/>
</dbReference>
<dbReference type="PANTHER" id="PTHR43060">
    <property type="entry name" value="3-HYDROXYISOBUTYRATE DEHYDROGENASE-LIKE 1, MITOCHONDRIAL-RELATED"/>
    <property type="match status" value="1"/>
</dbReference>
<sequence>MNKEVFHVKIGFIGLGIMGRPMAKNLLKAGHELVVYDVVRTNVETLTAAGATAADSSREVAQQCRVIITMLPNSPHVKAAVLGENGVLEGAQQGTILVDMSSIAPLASQEICEACAQKGVRMIDAPVSGGEPKAVDGTIAIMVGGDRAVYEEVKDLLLVMGSSAVWCGGIGAGNTTKLANQVIVALNIAAVSEAYLLAKKAGVDPRLVFEAIRGGLAGSTVMEAKTPMILSRDFKPGFRIDLHIKDLANALETGHSVGAPLPLTASVMEMLQTLHADGCGSDDHSGIAKYYEKVAGAQIAEP</sequence>
<evidence type="ECO:0000256" key="3">
    <source>
        <dbReference type="ARBA" id="ARBA00023027"/>
    </source>
</evidence>
<dbReference type="SUPFAM" id="SSF51735">
    <property type="entry name" value="NAD(P)-binding Rossmann-fold domains"/>
    <property type="match status" value="1"/>
</dbReference>
<dbReference type="PROSITE" id="PS00895">
    <property type="entry name" value="3_HYDROXYISOBUT_DH"/>
    <property type="match status" value="1"/>
</dbReference>
<name>A0A923I8M3_9FIRM</name>
<dbReference type="InterPro" id="IPR015815">
    <property type="entry name" value="HIBADH-related"/>
</dbReference>
<keyword evidence="3" id="KW-0520">NAD</keyword>
<dbReference type="Pfam" id="PF03446">
    <property type="entry name" value="NAD_binding_2"/>
    <property type="match status" value="1"/>
</dbReference>
<dbReference type="AlphaFoldDB" id="A0A923I8M3"/>
<evidence type="ECO:0000313" key="7">
    <source>
        <dbReference type="EMBL" id="MBC5581869.1"/>
    </source>
</evidence>
<dbReference type="GO" id="GO:0008679">
    <property type="term" value="F:2-hydroxy-3-oxopropionate reductase activity"/>
    <property type="evidence" value="ECO:0007669"/>
    <property type="project" value="UniProtKB-EC"/>
</dbReference>
<protein>
    <submittedName>
        <fullName evidence="7">2-hydroxy-3-oxopropionate reductase</fullName>
        <ecNumber evidence="7">1.1.1.60</ecNumber>
    </submittedName>
</protein>
<evidence type="ECO:0000256" key="1">
    <source>
        <dbReference type="ARBA" id="ARBA00009080"/>
    </source>
</evidence>
<dbReference type="GO" id="GO:0051287">
    <property type="term" value="F:NAD binding"/>
    <property type="evidence" value="ECO:0007669"/>
    <property type="project" value="InterPro"/>
</dbReference>
<dbReference type="InterPro" id="IPR036291">
    <property type="entry name" value="NAD(P)-bd_dom_sf"/>
</dbReference>
<keyword evidence="8" id="KW-1185">Reference proteome</keyword>
<dbReference type="Gene3D" id="1.10.1040.10">
    <property type="entry name" value="N-(1-d-carboxylethyl)-l-norvaline Dehydrogenase, domain 2"/>
    <property type="match status" value="1"/>
</dbReference>
<gene>
    <name evidence="7" type="primary">garR</name>
    <name evidence="7" type="ORF">H8S23_10145</name>
</gene>
<organism evidence="7 8">
    <name type="scientific">Anaerofilum hominis</name>
    <dbReference type="NCBI Taxonomy" id="2763016"/>
    <lineage>
        <taxon>Bacteria</taxon>
        <taxon>Bacillati</taxon>
        <taxon>Bacillota</taxon>
        <taxon>Clostridia</taxon>
        <taxon>Eubacteriales</taxon>
        <taxon>Oscillospiraceae</taxon>
        <taxon>Anaerofilum</taxon>
    </lineage>
</organism>
<dbReference type="PANTHER" id="PTHR43060:SF3">
    <property type="entry name" value="2-HYDROXY-3-OXOPROPIONATE REDUCTASE"/>
    <property type="match status" value="1"/>
</dbReference>
<evidence type="ECO:0000256" key="4">
    <source>
        <dbReference type="PIRSR" id="PIRSR000103-1"/>
    </source>
</evidence>
<dbReference type="PIRSF" id="PIRSF000103">
    <property type="entry name" value="HIBADH"/>
    <property type="match status" value="1"/>
</dbReference>
<accession>A0A923I8M3</accession>
<feature type="domain" description="3-hydroxyisobutyrate dehydrogenase-like NAD-binding" evidence="6">
    <location>
        <begin position="171"/>
        <end position="291"/>
    </location>
</feature>
<evidence type="ECO:0000256" key="2">
    <source>
        <dbReference type="ARBA" id="ARBA00023002"/>
    </source>
</evidence>
<dbReference type="InterPro" id="IPR008927">
    <property type="entry name" value="6-PGluconate_DH-like_C_sf"/>
</dbReference>
<evidence type="ECO:0000259" key="5">
    <source>
        <dbReference type="Pfam" id="PF03446"/>
    </source>
</evidence>
<evidence type="ECO:0000259" key="6">
    <source>
        <dbReference type="Pfam" id="PF14833"/>
    </source>
</evidence>
<dbReference type="InterPro" id="IPR006398">
    <property type="entry name" value="Tartro_sem_red"/>
</dbReference>
<dbReference type="SUPFAM" id="SSF48179">
    <property type="entry name" value="6-phosphogluconate dehydrogenase C-terminal domain-like"/>
    <property type="match status" value="1"/>
</dbReference>
<dbReference type="InterPro" id="IPR006115">
    <property type="entry name" value="6PGDH_NADP-bd"/>
</dbReference>
<dbReference type="Pfam" id="PF14833">
    <property type="entry name" value="NAD_binding_11"/>
    <property type="match status" value="1"/>
</dbReference>
<dbReference type="InterPro" id="IPR013328">
    <property type="entry name" value="6PGD_dom2"/>
</dbReference>
<feature type="active site" evidence="4">
    <location>
        <position position="177"/>
    </location>
</feature>
<dbReference type="Gene3D" id="3.40.50.720">
    <property type="entry name" value="NAD(P)-binding Rossmann-like Domain"/>
    <property type="match status" value="1"/>
</dbReference>
<reference evidence="7" key="1">
    <citation type="submission" date="2020-08" db="EMBL/GenBank/DDBJ databases">
        <title>Genome public.</title>
        <authorList>
            <person name="Liu C."/>
            <person name="Sun Q."/>
        </authorList>
    </citation>
    <scope>NUCLEOTIDE SEQUENCE</scope>
    <source>
        <strain evidence="7">BX8</strain>
    </source>
</reference>
<comment type="caution">
    <text evidence="7">The sequence shown here is derived from an EMBL/GenBank/DDBJ whole genome shotgun (WGS) entry which is preliminary data.</text>
</comment>
<dbReference type="EMBL" id="JACONZ010000003">
    <property type="protein sequence ID" value="MBC5581869.1"/>
    <property type="molecule type" value="Genomic_DNA"/>
</dbReference>
<evidence type="ECO:0000313" key="8">
    <source>
        <dbReference type="Proteomes" id="UP000659630"/>
    </source>
</evidence>
<feature type="domain" description="6-phosphogluconate dehydrogenase NADP-binding" evidence="5">
    <location>
        <begin position="9"/>
        <end position="168"/>
    </location>
</feature>
<dbReference type="GO" id="GO:0050661">
    <property type="term" value="F:NADP binding"/>
    <property type="evidence" value="ECO:0007669"/>
    <property type="project" value="InterPro"/>
</dbReference>
<comment type="similarity">
    <text evidence="1">Belongs to the HIBADH-related family.</text>
</comment>
<proteinExistence type="inferred from homology"/>
<dbReference type="RefSeq" id="WP_186888317.1">
    <property type="nucleotide sequence ID" value="NZ_JACONZ010000003.1"/>
</dbReference>
<dbReference type="EC" id="1.1.1.60" evidence="7"/>